<gene>
    <name evidence="4" type="ORF">DM868_01110</name>
</gene>
<dbReference type="OrthoDB" id="70912at2157"/>
<dbReference type="SUPFAM" id="SSF50331">
    <property type="entry name" value="MOP-like"/>
    <property type="match status" value="1"/>
</dbReference>
<dbReference type="RefSeq" id="WP_137275020.1">
    <property type="nucleotide sequence ID" value="NZ_QKNX01000001.1"/>
</dbReference>
<dbReference type="InterPro" id="IPR005116">
    <property type="entry name" value="Transp-assoc_OB_typ1"/>
</dbReference>
<evidence type="ECO:0000259" key="2">
    <source>
        <dbReference type="Pfam" id="PF00126"/>
    </source>
</evidence>
<dbReference type="InterPro" id="IPR051815">
    <property type="entry name" value="Molybdate_resp_trans_reg"/>
</dbReference>
<dbReference type="SUPFAM" id="SSF46785">
    <property type="entry name" value="Winged helix' DNA-binding domain"/>
    <property type="match status" value="1"/>
</dbReference>
<dbReference type="Gene3D" id="1.10.10.10">
    <property type="entry name" value="Winged helix-like DNA-binding domain superfamily/Winged helix DNA-binding domain"/>
    <property type="match status" value="1"/>
</dbReference>
<dbReference type="EMBL" id="QKNX01000001">
    <property type="protein sequence ID" value="TKR27719.1"/>
    <property type="molecule type" value="Genomic_DNA"/>
</dbReference>
<keyword evidence="5" id="KW-1185">Reference proteome</keyword>
<evidence type="ECO:0000256" key="1">
    <source>
        <dbReference type="ARBA" id="ARBA00004202"/>
    </source>
</evidence>
<name>A0A4U5JNF5_9EURY</name>
<dbReference type="InterPro" id="IPR000847">
    <property type="entry name" value="LysR_HTH_N"/>
</dbReference>
<dbReference type="Pfam" id="PF03459">
    <property type="entry name" value="TOBE"/>
    <property type="match status" value="1"/>
</dbReference>
<dbReference type="PANTHER" id="PTHR30432:SF1">
    <property type="entry name" value="DNA-BINDING TRANSCRIPTIONAL DUAL REGULATOR MODE"/>
    <property type="match status" value="1"/>
</dbReference>
<sequence>MDETRGDARAAITVDGTEFDARDRALLDAIHRTGSVAGAAAELGRSRARSLARIEALETAFGTLVERQRGGSGGGGSRLTDNGRSMLDRYDRLSITLDAAARVPETVLDGVVVVLDGELATVETRIGEIGGLHDGIDVGDRVQLRIGADAITIHGIEATPDPDVTSARNRQSGGVSAIECGETVQTVHVDVGGIDVPVLVTETSASTLELREGRAVAITWKATATRLARRTR</sequence>
<proteinExistence type="predicted"/>
<feature type="domain" description="HTH lysR-type" evidence="2">
    <location>
        <begin position="25"/>
        <end position="84"/>
    </location>
</feature>
<evidence type="ECO:0000313" key="4">
    <source>
        <dbReference type="EMBL" id="TKR27719.1"/>
    </source>
</evidence>
<dbReference type="GO" id="GO:0005886">
    <property type="term" value="C:plasma membrane"/>
    <property type="evidence" value="ECO:0007669"/>
    <property type="project" value="UniProtKB-SubCell"/>
</dbReference>
<dbReference type="Gene3D" id="2.40.50.100">
    <property type="match status" value="1"/>
</dbReference>
<comment type="subcellular location">
    <subcellularLocation>
        <location evidence="1">Cell membrane</location>
        <topology evidence="1">Peripheral membrane protein</topology>
    </subcellularLocation>
</comment>
<reference evidence="4 5" key="1">
    <citation type="submission" date="2019-04" db="EMBL/GenBank/DDBJ databases">
        <title>Natronomonas sp. F20-122 a newhaloarchaeon isolated from a saline saltern of Isla Bacuta, Huelva, Spain.</title>
        <authorList>
            <person name="Duran-Viseras A."/>
            <person name="Sanchez-Porro C."/>
            <person name="Ventosa A."/>
        </authorList>
    </citation>
    <scope>NUCLEOTIDE SEQUENCE [LARGE SCALE GENOMIC DNA]</scope>
    <source>
        <strain evidence="4 5">F20-122</strain>
    </source>
</reference>
<accession>A0A4U5JNF5</accession>
<dbReference type="InterPro" id="IPR036388">
    <property type="entry name" value="WH-like_DNA-bd_sf"/>
</dbReference>
<comment type="caution">
    <text evidence="4">The sequence shown here is derived from an EMBL/GenBank/DDBJ whole genome shotgun (WGS) entry which is preliminary data.</text>
</comment>
<protein>
    <submittedName>
        <fullName evidence="4">LysR family transcriptional regulator</fullName>
    </submittedName>
</protein>
<dbReference type="InterPro" id="IPR008995">
    <property type="entry name" value="Mo/tungstate-bd_C_term_dom"/>
</dbReference>
<dbReference type="Pfam" id="PF00126">
    <property type="entry name" value="HTH_1"/>
    <property type="match status" value="1"/>
</dbReference>
<organism evidence="4 5">
    <name type="scientific">Natronomonas salsuginis</name>
    <dbReference type="NCBI Taxonomy" id="2217661"/>
    <lineage>
        <taxon>Archaea</taxon>
        <taxon>Methanobacteriati</taxon>
        <taxon>Methanobacteriota</taxon>
        <taxon>Stenosarchaea group</taxon>
        <taxon>Halobacteria</taxon>
        <taxon>Halobacteriales</taxon>
        <taxon>Natronomonadaceae</taxon>
        <taxon>Natronomonas</taxon>
    </lineage>
</organism>
<dbReference type="GO" id="GO:0003700">
    <property type="term" value="F:DNA-binding transcription factor activity"/>
    <property type="evidence" value="ECO:0007669"/>
    <property type="project" value="InterPro"/>
</dbReference>
<evidence type="ECO:0000259" key="3">
    <source>
        <dbReference type="Pfam" id="PF03459"/>
    </source>
</evidence>
<dbReference type="Proteomes" id="UP000308037">
    <property type="component" value="Unassembled WGS sequence"/>
</dbReference>
<dbReference type="AlphaFoldDB" id="A0A4U5JNF5"/>
<dbReference type="PANTHER" id="PTHR30432">
    <property type="entry name" value="TRANSCRIPTIONAL REGULATOR MODE"/>
    <property type="match status" value="1"/>
</dbReference>
<dbReference type="InterPro" id="IPR036390">
    <property type="entry name" value="WH_DNA-bd_sf"/>
</dbReference>
<evidence type="ECO:0000313" key="5">
    <source>
        <dbReference type="Proteomes" id="UP000308037"/>
    </source>
</evidence>
<feature type="domain" description="Transport-associated OB type 1" evidence="3">
    <location>
        <begin position="165"/>
        <end position="225"/>
    </location>
</feature>